<organism evidence="7">
    <name type="scientific">Amorphochlora amoebiformis</name>
    <dbReference type="NCBI Taxonomy" id="1561963"/>
    <lineage>
        <taxon>Eukaryota</taxon>
        <taxon>Sar</taxon>
        <taxon>Rhizaria</taxon>
        <taxon>Cercozoa</taxon>
        <taxon>Chlorarachniophyceae</taxon>
        <taxon>Amorphochlora</taxon>
    </lineage>
</organism>
<dbReference type="Gene3D" id="3.30.1460.20">
    <property type="match status" value="1"/>
</dbReference>
<dbReference type="AlphaFoldDB" id="A0A7S0D834"/>
<evidence type="ECO:0000256" key="5">
    <source>
        <dbReference type="ARBA" id="ARBA00023212"/>
    </source>
</evidence>
<evidence type="ECO:0000256" key="3">
    <source>
        <dbReference type="ARBA" id="ARBA00022490"/>
    </source>
</evidence>
<dbReference type="EMBL" id="HBEM01012093">
    <property type="protein sequence ID" value="CAD8446034.1"/>
    <property type="molecule type" value="Transcribed_RNA"/>
</dbReference>
<comment type="subcellular location">
    <subcellularLocation>
        <location evidence="1 6">Cytoplasm</location>
        <location evidence="1 6">Cytoskeleton</location>
    </subcellularLocation>
</comment>
<evidence type="ECO:0000256" key="6">
    <source>
        <dbReference type="PIRNR" id="PIRNR039100"/>
    </source>
</evidence>
<evidence type="ECO:0000256" key="4">
    <source>
        <dbReference type="ARBA" id="ARBA00023203"/>
    </source>
</evidence>
<protein>
    <recommendedName>
        <fullName evidence="6">Actin-related protein 2/3 complex subunit 4</fullName>
    </recommendedName>
</protein>
<keyword evidence="5 6" id="KW-0206">Cytoskeleton</keyword>
<dbReference type="SUPFAM" id="SSF69645">
    <property type="entry name" value="Arp2/3 complex subunits"/>
    <property type="match status" value="1"/>
</dbReference>
<dbReference type="GO" id="GO:0051015">
    <property type="term" value="F:actin filament binding"/>
    <property type="evidence" value="ECO:0007669"/>
    <property type="project" value="TreeGrafter"/>
</dbReference>
<reference evidence="7" key="1">
    <citation type="submission" date="2021-01" db="EMBL/GenBank/DDBJ databases">
        <authorList>
            <person name="Corre E."/>
            <person name="Pelletier E."/>
            <person name="Niang G."/>
            <person name="Scheremetjew M."/>
            <person name="Finn R."/>
            <person name="Kale V."/>
            <person name="Holt S."/>
            <person name="Cochrane G."/>
            <person name="Meng A."/>
            <person name="Brown T."/>
            <person name="Cohen L."/>
        </authorList>
    </citation>
    <scope>NUCLEOTIDE SEQUENCE</scope>
    <source>
        <strain evidence="7">CCMP2058</strain>
    </source>
</reference>
<evidence type="ECO:0000256" key="2">
    <source>
        <dbReference type="ARBA" id="ARBA00005919"/>
    </source>
</evidence>
<keyword evidence="4 6" id="KW-0009">Actin-binding</keyword>
<proteinExistence type="inferred from homology"/>
<gene>
    <name evidence="7" type="ORF">LAMO00422_LOCUS8432</name>
</gene>
<dbReference type="Pfam" id="PF05856">
    <property type="entry name" value="ARPC4"/>
    <property type="match status" value="1"/>
</dbReference>
<accession>A0A7S0D834</accession>
<dbReference type="PIRSF" id="PIRSF039100">
    <property type="entry name" value="ARPC4"/>
    <property type="match status" value="1"/>
</dbReference>
<evidence type="ECO:0000313" key="7">
    <source>
        <dbReference type="EMBL" id="CAD8446034.1"/>
    </source>
</evidence>
<dbReference type="InterPro" id="IPR034666">
    <property type="entry name" value="ARPC2/4"/>
</dbReference>
<keyword evidence="3 6" id="KW-0963">Cytoplasm</keyword>
<sequence length="180" mass="20833">MSKFGSKSEEKKLTPYLKAVKSTLTAAICLRNFPSQVVERHNKPAVETQWARELLLAPVVIAKNDNEAVKIEGSINALRVSIKIKQLDKMEGILVQRFSSFLEMRADDFVILRRKAMEGYDISFLITHYHTETMWRDKLVDFIVTFIQEINSEISDLRLNVNSRGRKVAEHFFLQFLSKK</sequence>
<evidence type="ECO:0000256" key="1">
    <source>
        <dbReference type="ARBA" id="ARBA00004245"/>
    </source>
</evidence>
<dbReference type="GO" id="GO:0005885">
    <property type="term" value="C:Arp2/3 protein complex"/>
    <property type="evidence" value="ECO:0007669"/>
    <property type="project" value="UniProtKB-UniRule"/>
</dbReference>
<dbReference type="GO" id="GO:0034314">
    <property type="term" value="P:Arp2/3 complex-mediated actin nucleation"/>
    <property type="evidence" value="ECO:0007669"/>
    <property type="project" value="UniProtKB-UniRule"/>
</dbReference>
<dbReference type="GO" id="GO:0030041">
    <property type="term" value="P:actin filament polymerization"/>
    <property type="evidence" value="ECO:0007669"/>
    <property type="project" value="UniProtKB-UniRule"/>
</dbReference>
<comment type="function">
    <text evidence="6">Functions as actin-binding component of the Arp2/3 complex which is involved in regulation of actin polymerization and together with an activating nucleation-promoting factor (NPF) mediates the formation of branched actin networks. Seems to contact the mother actin filament.</text>
</comment>
<comment type="similarity">
    <text evidence="2 6">Belongs to the ARPC4 family.</text>
</comment>
<dbReference type="PANTHER" id="PTHR22629">
    <property type="entry name" value="ARP2/3 COMPLEX 20 KD SUBUNIT"/>
    <property type="match status" value="1"/>
</dbReference>
<name>A0A7S0D834_9EUKA</name>
<dbReference type="InterPro" id="IPR008384">
    <property type="entry name" value="ARPC4"/>
</dbReference>
<dbReference type="PANTHER" id="PTHR22629:SF0">
    <property type="entry name" value="ACTIN-RELATED PROTEIN 2_3 COMPLEX SUBUNIT 4"/>
    <property type="match status" value="1"/>
</dbReference>